<protein>
    <submittedName>
        <fullName evidence="2">Dicarboxylate transport</fullName>
    </submittedName>
</protein>
<evidence type="ECO:0000256" key="1">
    <source>
        <dbReference type="SAM" id="Phobius"/>
    </source>
</evidence>
<proteinExistence type="predicted"/>
<dbReference type="InterPro" id="IPR021730">
    <property type="entry name" value="YdbH"/>
</dbReference>
<evidence type="ECO:0000313" key="3">
    <source>
        <dbReference type="Proteomes" id="UP000295719"/>
    </source>
</evidence>
<gene>
    <name evidence="2" type="ORF">EDC52_101183</name>
</gene>
<dbReference type="NCBIfam" id="NF007971">
    <property type="entry name" value="PRK10695.1"/>
    <property type="match status" value="1"/>
</dbReference>
<dbReference type="Proteomes" id="UP000295719">
    <property type="component" value="Unassembled WGS sequence"/>
</dbReference>
<dbReference type="AlphaFoldDB" id="A0A4R3Z3W1"/>
<keyword evidence="1" id="KW-0472">Membrane</keyword>
<organism evidence="2 3">
    <name type="scientific">Biostraticola tofi</name>
    <dbReference type="NCBI Taxonomy" id="466109"/>
    <lineage>
        <taxon>Bacteria</taxon>
        <taxon>Pseudomonadati</taxon>
        <taxon>Pseudomonadota</taxon>
        <taxon>Gammaproteobacteria</taxon>
        <taxon>Enterobacterales</taxon>
        <taxon>Bruguierivoracaceae</taxon>
        <taxon>Biostraticola</taxon>
    </lineage>
</organism>
<dbReference type="RefSeq" id="WP_131863385.1">
    <property type="nucleotide sequence ID" value="NZ_SMCR01000001.1"/>
</dbReference>
<accession>A0A4R3Z3W1</accession>
<keyword evidence="1" id="KW-0812">Transmembrane</keyword>
<comment type="caution">
    <text evidence="2">The sequence shown here is derived from an EMBL/GenBank/DDBJ whole genome shotgun (WGS) entry which is preliminary data.</text>
</comment>
<reference evidence="2 3" key="1">
    <citation type="submission" date="2019-03" db="EMBL/GenBank/DDBJ databases">
        <title>Genomic Encyclopedia of Type Strains, Phase IV (KMG-IV): sequencing the most valuable type-strain genomes for metagenomic binning, comparative biology and taxonomic classification.</title>
        <authorList>
            <person name="Goeker M."/>
        </authorList>
    </citation>
    <scope>NUCLEOTIDE SEQUENCE [LARGE SCALE GENOMIC DNA]</scope>
    <source>
        <strain evidence="2 3">DSM 19580</strain>
    </source>
</reference>
<name>A0A4R3Z3W1_9GAMM</name>
<feature type="transmembrane region" description="Helical" evidence="1">
    <location>
        <begin position="21"/>
        <end position="40"/>
    </location>
</feature>
<evidence type="ECO:0000313" key="2">
    <source>
        <dbReference type="EMBL" id="TCV99846.1"/>
    </source>
</evidence>
<keyword evidence="1" id="KW-1133">Transmembrane helix</keyword>
<dbReference type="OrthoDB" id="5596796at2"/>
<dbReference type="Pfam" id="PF11739">
    <property type="entry name" value="YdbH-like"/>
    <property type="match status" value="1"/>
</dbReference>
<keyword evidence="3" id="KW-1185">Reference proteome</keyword>
<dbReference type="EMBL" id="SMCR01000001">
    <property type="protein sequence ID" value="TCV99846.1"/>
    <property type="molecule type" value="Genomic_DNA"/>
</dbReference>
<sequence length="882" mass="96787">MSKGTADLPTRQSPGRAVLRILAGLLALALLAAVLLWFSFPSLAPWAARFLLADDVRLEVSGRPTWRDGHLRLPEITLWRSHCRWINAEHPDISRHEGIWRINLRQITLDTRCPSSSAAPEGGDPLSQLTTLPAIDLHLDRLVVLPWQEQGGQVSLSHRQDDTRLSFIGKQLALDLRLNDRVVSIEDIRINGVPMQPELHLQGRIELASTPELGVDKGKVNSQVSLKDGTLLDVSLAWQQRQGVLTITDNRMAITLARLPWIINGNDLRIEGGNWRWPYLTAPLSGGMSLTLSNWLSGIDTMGISARVNMLSQGLRGKANAVLAVGPGPLSITDNQLDLRLTGRANHDDLSVNIALPARLEGPLTSPRLAMLPGALVRLVGQVSDVLDIDNARLPLAGVKLTSQGIDGRLQAILAAANPQSGRLKLHLDGRASQFLPDKGTWRWRYWGGGELKPINGAWTLDGRGSWIDDTVSLTELNGRLNSLHYGLISARRPALSLKTPFHWRRSAANPSLSGEVRLAAGRIDIERAGHLDNPTINLRIFGRDPQWFNWSGKLQAGEVGPVTLSGRWDGSRLRGQAWWPRQSLRAFQPLLNPDLAITLDEGEFYAQTAFSAAPGQGLLAGGHGVVRNGDLWLGDTRLSGVDLTLSYRLADEQWQLGPHQPLSLHIDKVATPVALNQVNIAVKGYYPFSHQRPLVLTRLDTHMLGGQVSLTPLSLPQQAAAILSIDSIEMSELITALKPKQLAISGRVSGQLPIDFNSPQGYVRNGWVANDNLMALRLDRQFADAIAGKNMAAGLAIDWLRYMEITRSRATIDVSRAGELVLKAQVNGTNPQINAKRAVTLNYRHQENIFMLWQSLRFGGTLEQTVEKQASVPGGPQGDTH</sequence>